<evidence type="ECO:0000313" key="1">
    <source>
        <dbReference type="EMBL" id="CAG8684012.1"/>
    </source>
</evidence>
<feature type="non-terminal residue" evidence="1">
    <location>
        <position position="1"/>
    </location>
</feature>
<protein>
    <submittedName>
        <fullName evidence="1">7580_t:CDS:1</fullName>
    </submittedName>
</protein>
<dbReference type="AlphaFoldDB" id="A0A9N9EN63"/>
<keyword evidence="2" id="KW-1185">Reference proteome</keyword>
<name>A0A9N9EN63_9GLOM</name>
<sequence length="65" mass="7346">NSEHIPNSNNICDQEKVDAGNTLNEENNNNSDGSFIVNENVAKCRYVYKACDKSDHNVRKCKSKE</sequence>
<dbReference type="EMBL" id="CAJVPZ010018015">
    <property type="protein sequence ID" value="CAG8684012.1"/>
    <property type="molecule type" value="Genomic_DNA"/>
</dbReference>
<reference evidence="1" key="1">
    <citation type="submission" date="2021-06" db="EMBL/GenBank/DDBJ databases">
        <authorList>
            <person name="Kallberg Y."/>
            <person name="Tangrot J."/>
            <person name="Rosling A."/>
        </authorList>
    </citation>
    <scope>NUCLEOTIDE SEQUENCE</scope>
    <source>
        <strain evidence="1">IN212</strain>
    </source>
</reference>
<evidence type="ECO:0000313" key="2">
    <source>
        <dbReference type="Proteomes" id="UP000789396"/>
    </source>
</evidence>
<organism evidence="1 2">
    <name type="scientific">Racocetra fulgida</name>
    <dbReference type="NCBI Taxonomy" id="60492"/>
    <lineage>
        <taxon>Eukaryota</taxon>
        <taxon>Fungi</taxon>
        <taxon>Fungi incertae sedis</taxon>
        <taxon>Mucoromycota</taxon>
        <taxon>Glomeromycotina</taxon>
        <taxon>Glomeromycetes</taxon>
        <taxon>Diversisporales</taxon>
        <taxon>Gigasporaceae</taxon>
        <taxon>Racocetra</taxon>
    </lineage>
</organism>
<comment type="caution">
    <text evidence="1">The sequence shown here is derived from an EMBL/GenBank/DDBJ whole genome shotgun (WGS) entry which is preliminary data.</text>
</comment>
<proteinExistence type="predicted"/>
<dbReference type="Proteomes" id="UP000789396">
    <property type="component" value="Unassembled WGS sequence"/>
</dbReference>
<dbReference type="OrthoDB" id="2410288at2759"/>
<gene>
    <name evidence="1" type="ORF">RFULGI_LOCUS9736</name>
</gene>
<accession>A0A9N9EN63</accession>